<comment type="subcellular location">
    <subcellularLocation>
        <location evidence="1">Nucleus</location>
    </subcellularLocation>
</comment>
<accession>A0ABP0YSN9</accession>
<reference evidence="11 12" key="1">
    <citation type="submission" date="2024-03" db="EMBL/GenBank/DDBJ databases">
        <authorList>
            <person name="Gkanogiannis A."/>
            <person name="Becerra Lopez-Lavalle L."/>
        </authorList>
    </citation>
    <scope>NUCLEOTIDE SEQUENCE [LARGE SCALE GENOMIC DNA]</scope>
</reference>
<dbReference type="SUPFAM" id="SSF57667">
    <property type="entry name" value="beta-beta-alpha zinc fingers"/>
    <property type="match status" value="1"/>
</dbReference>
<evidence type="ECO:0000256" key="5">
    <source>
        <dbReference type="ARBA" id="ARBA00023015"/>
    </source>
</evidence>
<protein>
    <recommendedName>
        <fullName evidence="10">C2H2-type domain-containing protein</fullName>
    </recommendedName>
</protein>
<dbReference type="InterPro" id="IPR052426">
    <property type="entry name" value="Plant_dev_regulator"/>
</dbReference>
<evidence type="ECO:0000256" key="4">
    <source>
        <dbReference type="ARBA" id="ARBA00022833"/>
    </source>
</evidence>
<evidence type="ECO:0000313" key="11">
    <source>
        <dbReference type="EMBL" id="CAK9321517.1"/>
    </source>
</evidence>
<keyword evidence="2" id="KW-0479">Metal-binding</keyword>
<dbReference type="PROSITE" id="PS50157">
    <property type="entry name" value="ZINC_FINGER_C2H2_2"/>
    <property type="match status" value="1"/>
</dbReference>
<feature type="compositionally biased region" description="Low complexity" evidence="9">
    <location>
        <begin position="146"/>
        <end position="165"/>
    </location>
</feature>
<feature type="domain" description="C2H2-type" evidence="10">
    <location>
        <begin position="38"/>
        <end position="65"/>
    </location>
</feature>
<evidence type="ECO:0000256" key="8">
    <source>
        <dbReference type="PROSITE-ProRule" id="PRU00042"/>
    </source>
</evidence>
<dbReference type="InterPro" id="IPR036236">
    <property type="entry name" value="Znf_C2H2_sf"/>
</dbReference>
<keyword evidence="12" id="KW-1185">Reference proteome</keyword>
<evidence type="ECO:0000313" key="12">
    <source>
        <dbReference type="Proteomes" id="UP001642487"/>
    </source>
</evidence>
<keyword evidence="5" id="KW-0805">Transcription regulation</keyword>
<dbReference type="PANTHER" id="PTHR45801">
    <property type="entry name" value="OS07G0101800 PROTEIN"/>
    <property type="match status" value="1"/>
</dbReference>
<keyword evidence="7" id="KW-0539">Nucleus</keyword>
<evidence type="ECO:0000256" key="7">
    <source>
        <dbReference type="ARBA" id="ARBA00023242"/>
    </source>
</evidence>
<evidence type="ECO:0000256" key="2">
    <source>
        <dbReference type="ARBA" id="ARBA00022723"/>
    </source>
</evidence>
<dbReference type="SMART" id="SM00355">
    <property type="entry name" value="ZnF_C2H2"/>
    <property type="match status" value="1"/>
</dbReference>
<feature type="compositionally biased region" description="Polar residues" evidence="9">
    <location>
        <begin position="129"/>
        <end position="145"/>
    </location>
</feature>
<proteinExistence type="predicted"/>
<evidence type="ECO:0000259" key="10">
    <source>
        <dbReference type="PROSITE" id="PS50157"/>
    </source>
</evidence>
<keyword evidence="3 8" id="KW-0863">Zinc-finger</keyword>
<dbReference type="Proteomes" id="UP001642487">
    <property type="component" value="Chromosome 5"/>
</dbReference>
<evidence type="ECO:0000256" key="3">
    <source>
        <dbReference type="ARBA" id="ARBA00022771"/>
    </source>
</evidence>
<dbReference type="Gene3D" id="3.30.160.60">
    <property type="entry name" value="Classic Zinc Finger"/>
    <property type="match status" value="1"/>
</dbReference>
<evidence type="ECO:0000256" key="1">
    <source>
        <dbReference type="ARBA" id="ARBA00004123"/>
    </source>
</evidence>
<gene>
    <name evidence="11" type="ORF">CITCOLO1_LOCUS13589</name>
</gene>
<feature type="compositionally biased region" description="Basic and acidic residues" evidence="9">
    <location>
        <begin position="166"/>
        <end position="177"/>
    </location>
</feature>
<keyword evidence="6" id="KW-0804">Transcription</keyword>
<organism evidence="11 12">
    <name type="scientific">Citrullus colocynthis</name>
    <name type="common">colocynth</name>
    <dbReference type="NCBI Taxonomy" id="252529"/>
    <lineage>
        <taxon>Eukaryota</taxon>
        <taxon>Viridiplantae</taxon>
        <taxon>Streptophyta</taxon>
        <taxon>Embryophyta</taxon>
        <taxon>Tracheophyta</taxon>
        <taxon>Spermatophyta</taxon>
        <taxon>Magnoliopsida</taxon>
        <taxon>eudicotyledons</taxon>
        <taxon>Gunneridae</taxon>
        <taxon>Pentapetalae</taxon>
        <taxon>rosids</taxon>
        <taxon>fabids</taxon>
        <taxon>Cucurbitales</taxon>
        <taxon>Cucurbitaceae</taxon>
        <taxon>Benincaseae</taxon>
        <taxon>Citrullus</taxon>
    </lineage>
</organism>
<dbReference type="PROSITE" id="PS00028">
    <property type="entry name" value="ZINC_FINGER_C2H2_1"/>
    <property type="match status" value="1"/>
</dbReference>
<keyword evidence="4" id="KW-0862">Zinc</keyword>
<dbReference type="EMBL" id="OZ021739">
    <property type="protein sequence ID" value="CAK9321517.1"/>
    <property type="molecule type" value="Genomic_DNA"/>
</dbReference>
<evidence type="ECO:0000256" key="6">
    <source>
        <dbReference type="ARBA" id="ARBA00023163"/>
    </source>
</evidence>
<dbReference type="PANTHER" id="PTHR45801:SF5">
    <property type="entry name" value="OS05G0286100 PROTEIN"/>
    <property type="match status" value="1"/>
</dbReference>
<sequence length="196" mass="21541">MWNPNQAHGDKDDDSWEIRAFAEDTGNIMGTTWPPRFYNCTFCGREFRSAQALGGHMNVHRRDRVRFHHQTQSNSIQPISASFTIPAPKLVYNESDGVCFLYQLPNENIDFLNSITSSSACLQSSSAATQYPSNSPTASSLQTLKSSGELRGGTSSSSSHCSHMSSKGDESLISVDDHGDEKLDLELRLGHRASPA</sequence>
<dbReference type="InterPro" id="IPR013087">
    <property type="entry name" value="Znf_C2H2_type"/>
</dbReference>
<feature type="region of interest" description="Disordered" evidence="9">
    <location>
        <begin position="127"/>
        <end position="177"/>
    </location>
</feature>
<evidence type="ECO:0000256" key="9">
    <source>
        <dbReference type="SAM" id="MobiDB-lite"/>
    </source>
</evidence>
<name>A0ABP0YSN9_9ROSI</name>
<dbReference type="Pfam" id="PF13912">
    <property type="entry name" value="zf-C2H2_6"/>
    <property type="match status" value="1"/>
</dbReference>